<comment type="caution">
    <text evidence="1">The sequence shown here is derived from an EMBL/GenBank/DDBJ whole genome shotgun (WGS) entry which is preliminary data.</text>
</comment>
<dbReference type="OrthoDB" id="1489185at2"/>
<dbReference type="AlphaFoldDB" id="A0A3M0FUA8"/>
<dbReference type="EMBL" id="REFV01000023">
    <property type="protein sequence ID" value="RMB56098.1"/>
    <property type="molecule type" value="Genomic_DNA"/>
</dbReference>
<proteinExistence type="predicted"/>
<evidence type="ECO:0000313" key="1">
    <source>
        <dbReference type="EMBL" id="RMB56098.1"/>
    </source>
</evidence>
<evidence type="ECO:0000313" key="2">
    <source>
        <dbReference type="Proteomes" id="UP000281985"/>
    </source>
</evidence>
<dbReference type="RefSeq" id="WP_121918695.1">
    <property type="nucleotide sequence ID" value="NZ_REFV01000023.1"/>
</dbReference>
<name>A0A3M0FUA8_9FLAO</name>
<reference evidence="1 2" key="1">
    <citation type="submission" date="2018-10" db="EMBL/GenBank/DDBJ databases">
        <title>Dokdonia luteus sp. nov., isolated from sea water.</title>
        <authorList>
            <person name="Zhou L.Y."/>
            <person name="Du Z.J."/>
        </authorList>
    </citation>
    <scope>NUCLEOTIDE SEQUENCE [LARGE SCALE GENOMIC DNA]</scope>
    <source>
        <strain evidence="1 2">SH27</strain>
    </source>
</reference>
<dbReference type="Proteomes" id="UP000281985">
    <property type="component" value="Unassembled WGS sequence"/>
</dbReference>
<accession>A0A3M0FUA8</accession>
<gene>
    <name evidence="1" type="ORF">EAX61_15855</name>
</gene>
<sequence length="382" mass="42097">MKEIISIFIIFGLITSVMAQEALHNFGNLQVHEGGQLGFHGDLINDGDFDDNLGLVGFYHEDNGLRISGTRIPVFFNMESDVPNDLTLDVSVGVINFMDFIDGRVLTPRNNTSVTLDFIDNSLYDGENDDRHVDGYASTSGELDYRFPIGDDFRLRPLSVSASPNNGGNIFNTAYFFEDPNNPTTFTASFNTDALDNTLAIVSTEEFWDLNGSAPVEVTLTWDNQSNVPALTDNIANLRVVGYSIAMEQWVDLGNTASTGTLDSGEITSSLIEPNLYEIITLGSAVQGNAGITVFTGMSPNGDGLNEFFVIEGIEDIPNTLRLYNRWGLEVFSMENYDNSFNGESDGRFNIDGNNQLPVGTYYYVLELEGRKDLAGAFYITR</sequence>
<protein>
    <submittedName>
        <fullName evidence="1">Gliding motility-associated C-terminal domain-containing protein</fullName>
    </submittedName>
</protein>
<dbReference type="Pfam" id="PF13585">
    <property type="entry name" value="CHU_C"/>
    <property type="match status" value="1"/>
</dbReference>
<organism evidence="1 2">
    <name type="scientific">Dokdonia sinensis</name>
    <dbReference type="NCBI Taxonomy" id="2479847"/>
    <lineage>
        <taxon>Bacteria</taxon>
        <taxon>Pseudomonadati</taxon>
        <taxon>Bacteroidota</taxon>
        <taxon>Flavobacteriia</taxon>
        <taxon>Flavobacteriales</taxon>
        <taxon>Flavobacteriaceae</taxon>
        <taxon>Dokdonia</taxon>
    </lineage>
</organism>
<keyword evidence="2" id="KW-1185">Reference proteome</keyword>